<gene>
    <name evidence="2" type="ordered locus">BN6_21620</name>
</gene>
<reference evidence="2 3" key="1">
    <citation type="journal article" date="2012" name="BMC Genomics">
        <title>Complete genome sequence of Saccharothrix espanaensis DSM 44229T and comparison to the other completely sequenced Pseudonocardiaceae.</title>
        <authorList>
            <person name="Strobel T."/>
            <person name="Al-Dilaimi A."/>
            <person name="Blom J."/>
            <person name="Gessner A."/>
            <person name="Kalinowski J."/>
            <person name="Luzhetska M."/>
            <person name="Puhler A."/>
            <person name="Szczepanowski R."/>
            <person name="Bechthold A."/>
            <person name="Ruckert C."/>
        </authorList>
    </citation>
    <scope>NUCLEOTIDE SEQUENCE [LARGE SCALE GENOMIC DNA]</scope>
    <source>
        <strain evidence="3">ATCC 51144 / DSM 44229 / JCM 9112 / NBRC 15066 / NRRL 15764</strain>
    </source>
</reference>
<sequence length="206" mass="23258">MARGGVALGKRLAADLGAVICFENEAGQGLRPPKGRSWAPHDQTPVFTVRGRRAGWVSIAGVRCFKPGDRPRLLDRLRLWHGRKGERRGFTWADYRDLIVATHNQLRSPMVWIWDNLTVHKTHGLVEFIDANRDWLRVVHLPSYAPELNPTEGVWSLLKRSLTDFAAADLDHLVRVVKRKLKKIQYRPDVLDGCLAQTGLALTTTA</sequence>
<proteinExistence type="predicted"/>
<dbReference type="Gene3D" id="3.30.420.10">
    <property type="entry name" value="Ribonuclease H-like superfamily/Ribonuclease H"/>
    <property type="match status" value="1"/>
</dbReference>
<evidence type="ECO:0000313" key="3">
    <source>
        <dbReference type="Proteomes" id="UP000006281"/>
    </source>
</evidence>
<dbReference type="PATRIC" id="fig|1179773.3.peg.2158"/>
<dbReference type="eggNOG" id="COG3335">
    <property type="taxonomic scope" value="Bacteria"/>
</dbReference>
<dbReference type="STRING" id="1179773.BN6_21620"/>
<dbReference type="KEGG" id="sesp:BN6_21620"/>
<accession>K0JXM1</accession>
<evidence type="ECO:0000259" key="1">
    <source>
        <dbReference type="Pfam" id="PF13358"/>
    </source>
</evidence>
<dbReference type="GO" id="GO:0003676">
    <property type="term" value="F:nucleic acid binding"/>
    <property type="evidence" value="ECO:0007669"/>
    <property type="project" value="InterPro"/>
</dbReference>
<dbReference type="InterPro" id="IPR038717">
    <property type="entry name" value="Tc1-like_DDE_dom"/>
</dbReference>
<protein>
    <submittedName>
        <fullName evidence="2">Transposase, IS630 family</fullName>
    </submittedName>
</protein>
<keyword evidence="3" id="KW-1185">Reference proteome</keyword>
<organism evidence="2 3">
    <name type="scientific">Saccharothrix espanaensis (strain ATCC 51144 / DSM 44229 / JCM 9112 / NBRC 15066 / NRRL 15764)</name>
    <dbReference type="NCBI Taxonomy" id="1179773"/>
    <lineage>
        <taxon>Bacteria</taxon>
        <taxon>Bacillati</taxon>
        <taxon>Actinomycetota</taxon>
        <taxon>Actinomycetes</taxon>
        <taxon>Pseudonocardiales</taxon>
        <taxon>Pseudonocardiaceae</taxon>
        <taxon>Saccharothrix</taxon>
    </lineage>
</organism>
<evidence type="ECO:0000313" key="2">
    <source>
        <dbReference type="EMBL" id="CCH29484.1"/>
    </source>
</evidence>
<dbReference type="HOGENOM" id="CLU_056788_15_0_11"/>
<name>K0JXM1_SACES</name>
<dbReference type="RefSeq" id="WP_015099596.1">
    <property type="nucleotide sequence ID" value="NC_019673.1"/>
</dbReference>
<dbReference type="EMBL" id="HE804045">
    <property type="protein sequence ID" value="CCH29484.1"/>
    <property type="molecule type" value="Genomic_DNA"/>
</dbReference>
<dbReference type="Pfam" id="PF13358">
    <property type="entry name" value="DDE_3"/>
    <property type="match status" value="1"/>
</dbReference>
<dbReference type="InterPro" id="IPR036397">
    <property type="entry name" value="RNaseH_sf"/>
</dbReference>
<dbReference type="BioCyc" id="SESP1179773:BN6_RS10555-MONOMER"/>
<feature type="domain" description="Tc1-like transposase DDE" evidence="1">
    <location>
        <begin position="24"/>
        <end position="166"/>
    </location>
</feature>
<dbReference type="AlphaFoldDB" id="K0JXM1"/>
<dbReference type="Proteomes" id="UP000006281">
    <property type="component" value="Chromosome"/>
</dbReference>